<feature type="region of interest" description="Disordered" evidence="2">
    <location>
        <begin position="280"/>
        <end position="302"/>
    </location>
</feature>
<dbReference type="AlphaFoldDB" id="A0A1M7TKT0"/>
<dbReference type="GO" id="GO:0006508">
    <property type="term" value="P:proteolysis"/>
    <property type="evidence" value="ECO:0007669"/>
    <property type="project" value="InterPro"/>
</dbReference>
<dbReference type="GO" id="GO:0004252">
    <property type="term" value="F:serine-type endopeptidase activity"/>
    <property type="evidence" value="ECO:0007669"/>
    <property type="project" value="InterPro"/>
</dbReference>
<name>A0A1M7TKT0_9RHOB</name>
<dbReference type="STRING" id="1189325.SAMN04488119_107141"/>
<dbReference type="Gene3D" id="2.40.10.10">
    <property type="entry name" value="Trypsin-like serine proteases"/>
    <property type="match status" value="1"/>
</dbReference>
<dbReference type="EMBL" id="FRDL01000007">
    <property type="protein sequence ID" value="SHN71332.1"/>
    <property type="molecule type" value="Genomic_DNA"/>
</dbReference>
<gene>
    <name evidence="3" type="ORF">SAMN05216200_107140</name>
</gene>
<dbReference type="PROSITE" id="PS00134">
    <property type="entry name" value="TRYPSIN_HIS"/>
    <property type="match status" value="1"/>
</dbReference>
<feature type="compositionally biased region" description="Low complexity" evidence="2">
    <location>
        <begin position="9"/>
        <end position="21"/>
    </location>
</feature>
<reference evidence="3 4" key="1">
    <citation type="submission" date="2016-12" db="EMBL/GenBank/DDBJ databases">
        <authorList>
            <person name="Song W.-J."/>
            <person name="Kurnit D.M."/>
        </authorList>
    </citation>
    <scope>NUCLEOTIDE SEQUENCE [LARGE SCALE GENOMIC DNA]</scope>
    <source>
        <strain evidence="3 4">CGMCC 1.10808</strain>
    </source>
</reference>
<dbReference type="InterPro" id="IPR018114">
    <property type="entry name" value="TRYPSIN_HIS"/>
</dbReference>
<dbReference type="SUPFAM" id="SSF50494">
    <property type="entry name" value="Trypsin-like serine proteases"/>
    <property type="match status" value="1"/>
</dbReference>
<dbReference type="Proteomes" id="UP000184066">
    <property type="component" value="Unassembled WGS sequence"/>
</dbReference>
<keyword evidence="1" id="KW-0732">Signal</keyword>
<evidence type="ECO:0000256" key="1">
    <source>
        <dbReference type="ARBA" id="ARBA00022729"/>
    </source>
</evidence>
<proteinExistence type="predicted"/>
<evidence type="ECO:0000313" key="4">
    <source>
        <dbReference type="Proteomes" id="UP000184066"/>
    </source>
</evidence>
<dbReference type="Pfam" id="PF13365">
    <property type="entry name" value="Trypsin_2"/>
    <property type="match status" value="1"/>
</dbReference>
<dbReference type="InterPro" id="IPR043504">
    <property type="entry name" value="Peptidase_S1_PA_chymotrypsin"/>
</dbReference>
<organism evidence="3 4">
    <name type="scientific">Oceanicella actignis</name>
    <dbReference type="NCBI Taxonomy" id="1189325"/>
    <lineage>
        <taxon>Bacteria</taxon>
        <taxon>Pseudomonadati</taxon>
        <taxon>Pseudomonadota</taxon>
        <taxon>Alphaproteobacteria</taxon>
        <taxon>Rhodobacterales</taxon>
        <taxon>Paracoccaceae</taxon>
        <taxon>Oceanicella</taxon>
    </lineage>
</organism>
<protein>
    <submittedName>
        <fullName evidence="3">Trypsin-like peptidase domain-containing protein</fullName>
    </submittedName>
</protein>
<accession>A0A1M7TKT0</accession>
<dbReference type="InterPro" id="IPR009003">
    <property type="entry name" value="Peptidase_S1_PA"/>
</dbReference>
<feature type="region of interest" description="Disordered" evidence="2">
    <location>
        <begin position="1"/>
        <end position="21"/>
    </location>
</feature>
<evidence type="ECO:0000313" key="3">
    <source>
        <dbReference type="EMBL" id="SHN71332.1"/>
    </source>
</evidence>
<dbReference type="PANTHER" id="PTHR15462">
    <property type="entry name" value="SERINE PROTEASE"/>
    <property type="match status" value="1"/>
</dbReference>
<keyword evidence="4" id="KW-1185">Reference proteome</keyword>
<dbReference type="InterPro" id="IPR050966">
    <property type="entry name" value="Glutamyl_endopeptidase"/>
</dbReference>
<dbReference type="PANTHER" id="PTHR15462:SF8">
    <property type="entry name" value="SERINE PROTEASE"/>
    <property type="match status" value="1"/>
</dbReference>
<evidence type="ECO:0000256" key="2">
    <source>
        <dbReference type="SAM" id="MobiDB-lite"/>
    </source>
</evidence>
<sequence length="302" mass="29502">MRAPRPTPSAGRMRARAPAAGAARRSCAPALTAARGAARAVARAAALGAALAAGSALGAGPEAPPRGWPAIGAAALTGVGRLEAEGGGRCTAALVAPALIVTAAHCLFDRRGARLPDARLRFRAGGGPGGAGAARAIRRSALLPGYVHGGAHPSYESVAADLALAELDAPIDRAAVAPLALAAPGAPPAPGATLILPGHGADGRLSLRRCPLEARDARILRLGCRAPAGFSGAPVVMADEGGARAVAILTAGGAGKSYAVALGPAFAALRAAFDAGIPARKTAAPGRPGAQGAWKSSRPPAR</sequence>